<dbReference type="InterPro" id="IPR050515">
    <property type="entry name" value="Beta-lactam/transpept"/>
</dbReference>
<dbReference type="GO" id="GO:0071972">
    <property type="term" value="F:peptidoglycan L,D-transpeptidase activity"/>
    <property type="evidence" value="ECO:0007669"/>
    <property type="project" value="TreeGrafter"/>
</dbReference>
<dbReference type="Pfam" id="PF00905">
    <property type="entry name" value="Transpeptidase"/>
    <property type="match status" value="1"/>
</dbReference>
<evidence type="ECO:0000313" key="14">
    <source>
        <dbReference type="Proteomes" id="UP000183700"/>
    </source>
</evidence>
<evidence type="ECO:0000259" key="11">
    <source>
        <dbReference type="Pfam" id="PF00905"/>
    </source>
</evidence>
<evidence type="ECO:0000256" key="9">
    <source>
        <dbReference type="ARBA" id="ARBA00023316"/>
    </source>
</evidence>
<dbReference type="InterPro" id="IPR012338">
    <property type="entry name" value="Beta-lactam/transpept-like"/>
</dbReference>
<accession>A0A1L8SZR7</accession>
<dbReference type="RefSeq" id="WP_071860979.1">
    <property type="nucleotide sequence ID" value="NZ_CAURXW010000007.1"/>
</dbReference>
<keyword evidence="5" id="KW-0133">Cell shape</keyword>
<keyword evidence="7 10" id="KW-1133">Transmembrane helix</keyword>
<dbReference type="InterPro" id="IPR036138">
    <property type="entry name" value="PBP_dimer_sf"/>
</dbReference>
<organism evidence="13 14">
    <name type="scientific">Enterococcus devriesei</name>
    <dbReference type="NCBI Taxonomy" id="319970"/>
    <lineage>
        <taxon>Bacteria</taxon>
        <taxon>Bacillati</taxon>
        <taxon>Bacillota</taxon>
        <taxon>Bacilli</taxon>
        <taxon>Lactobacillales</taxon>
        <taxon>Enterococcaceae</taxon>
        <taxon>Enterococcus</taxon>
    </lineage>
</organism>
<evidence type="ECO:0000256" key="2">
    <source>
        <dbReference type="ARBA" id="ARBA00007171"/>
    </source>
</evidence>
<dbReference type="GO" id="GO:0009252">
    <property type="term" value="P:peptidoglycan biosynthetic process"/>
    <property type="evidence" value="ECO:0007669"/>
    <property type="project" value="UniProtKB-KW"/>
</dbReference>
<evidence type="ECO:0000256" key="10">
    <source>
        <dbReference type="SAM" id="Phobius"/>
    </source>
</evidence>
<evidence type="ECO:0000256" key="7">
    <source>
        <dbReference type="ARBA" id="ARBA00022989"/>
    </source>
</evidence>
<comment type="caution">
    <text evidence="13">The sequence shown here is derived from an EMBL/GenBank/DDBJ whole genome shotgun (WGS) entry which is preliminary data.</text>
</comment>
<dbReference type="AlphaFoldDB" id="A0A1L8SZR7"/>
<name>A0A1L8SZR7_9ENTE</name>
<proteinExistence type="inferred from homology"/>
<dbReference type="Gene3D" id="1.10.10.1230">
    <property type="entry name" value="Penicillin-binding protein, N-terminal non-catalytic domain, head sub-domain"/>
    <property type="match status" value="1"/>
</dbReference>
<dbReference type="GO" id="GO:0008360">
    <property type="term" value="P:regulation of cell shape"/>
    <property type="evidence" value="ECO:0007669"/>
    <property type="project" value="UniProtKB-KW"/>
</dbReference>
<protein>
    <submittedName>
        <fullName evidence="13">Penicillin-binding protein transpeptidase</fullName>
    </submittedName>
</protein>
<comment type="similarity">
    <text evidence="2">Belongs to the transpeptidase family.</text>
</comment>
<keyword evidence="3" id="KW-1003">Cell membrane</keyword>
<dbReference type="GO" id="GO:0071555">
    <property type="term" value="P:cell wall organization"/>
    <property type="evidence" value="ECO:0007669"/>
    <property type="project" value="UniProtKB-KW"/>
</dbReference>
<evidence type="ECO:0000256" key="5">
    <source>
        <dbReference type="ARBA" id="ARBA00022960"/>
    </source>
</evidence>
<feature type="domain" description="Penicillin-binding protein dimerisation" evidence="12">
    <location>
        <begin position="76"/>
        <end position="315"/>
    </location>
</feature>
<evidence type="ECO:0000259" key="12">
    <source>
        <dbReference type="Pfam" id="PF03717"/>
    </source>
</evidence>
<dbReference type="Pfam" id="PF03717">
    <property type="entry name" value="PBP_dimer"/>
    <property type="match status" value="1"/>
</dbReference>
<dbReference type="InterPro" id="IPR001460">
    <property type="entry name" value="PCN-bd_Tpept"/>
</dbReference>
<dbReference type="GO" id="GO:0005886">
    <property type="term" value="C:plasma membrane"/>
    <property type="evidence" value="ECO:0007669"/>
    <property type="project" value="UniProtKB-SubCell"/>
</dbReference>
<dbReference type="STRING" id="319970.RV00_GL000453"/>
<keyword evidence="9" id="KW-0961">Cell wall biogenesis/degradation</keyword>
<keyword evidence="6" id="KW-0573">Peptidoglycan synthesis</keyword>
<keyword evidence="8 10" id="KW-0472">Membrane</keyword>
<dbReference type="InterPro" id="IPR005311">
    <property type="entry name" value="PBP_dimer"/>
</dbReference>
<evidence type="ECO:0000256" key="8">
    <source>
        <dbReference type="ARBA" id="ARBA00023136"/>
    </source>
</evidence>
<sequence>MKPTNPLKKFFEKLKLGDEKGRNQNRSHIPFRLNFLFFVIFGLFVILVTRLGYLQIVNGDKMKAEIKSSTTITVKENAPRGVIYDAKGVALVNNQANPAITFTRGNMMEGKDIRDLADKLNTLINVPADEGLTTRDKKDYWLANQKNLEAAEERLSFKEKNLDTSNEYSKLVDKVKDSEIQFDENQLKAATIFKRMNAASALSTVFVKNEGVTDEELAVVAEHAADLPGVSTGTDWDRSYNDDLDGSLRSILGDITTEKQGLPAEEAEALLKKGYARNDRVGKSYLEKQYEEQLQGKKGEYKVTLNQQGNIEKQQEVKKGEKGSNLVLTINTEFQKKVEDILRKHFQSLVDSGVAKYSPGAYAVAMNPNTGEVYAMTGFKHDVNSKTLTENTLGTITNAFVPGSVVKGGTITAGYESGAISGNDTLIDQPIKLGGTAQKSSIYNKVLGNQIPLNTVQALEISSNAYMMQIVLRMLGVQYQYDMTLPEIASSKEMYEKLRKGLAEYGMGVKTQIDLPNESPGLVNDQFGTDQAPGAGNLLDLSFGQYDTYTPMQLAQYAATVANGGTRISPHVVKGIYGNNDSGGLGSLQQEITGKKLNQVNITPEQMSIIREGFYQAVHGTNPYTTARDLASAKLDPAAKTGTAETVPDGHPDVNTINSNLVAYAPHDKPQIAISVMLPNLDEDHDDTNKAIAKDIIDAFADTYGVQ</sequence>
<dbReference type="SUPFAM" id="SSF56601">
    <property type="entry name" value="beta-lactamase/transpeptidase-like"/>
    <property type="match status" value="1"/>
</dbReference>
<dbReference type="Gene3D" id="3.90.1310.10">
    <property type="entry name" value="Penicillin-binding protein 2a (Domain 2)"/>
    <property type="match status" value="1"/>
</dbReference>
<dbReference type="OrthoDB" id="9770103at2"/>
<evidence type="ECO:0000256" key="3">
    <source>
        <dbReference type="ARBA" id="ARBA00022475"/>
    </source>
</evidence>
<dbReference type="GO" id="GO:0008658">
    <property type="term" value="F:penicillin binding"/>
    <property type="evidence" value="ECO:0007669"/>
    <property type="project" value="InterPro"/>
</dbReference>
<feature type="domain" description="Penicillin-binding protein transpeptidase" evidence="11">
    <location>
        <begin position="362"/>
        <end position="697"/>
    </location>
</feature>
<evidence type="ECO:0000256" key="4">
    <source>
        <dbReference type="ARBA" id="ARBA00022692"/>
    </source>
</evidence>
<dbReference type="SUPFAM" id="SSF56519">
    <property type="entry name" value="Penicillin binding protein dimerisation domain"/>
    <property type="match status" value="1"/>
</dbReference>
<dbReference type="PANTHER" id="PTHR30627:SF2">
    <property type="entry name" value="PEPTIDOGLYCAN D,D-TRANSPEPTIDASE MRDA"/>
    <property type="match status" value="1"/>
</dbReference>
<keyword evidence="14" id="KW-1185">Reference proteome</keyword>
<keyword evidence="4 10" id="KW-0812">Transmembrane</keyword>
<comment type="subcellular location">
    <subcellularLocation>
        <location evidence="1">Cell membrane</location>
        <topology evidence="1">Single-pass membrane protein</topology>
    </subcellularLocation>
</comment>
<feature type="transmembrane region" description="Helical" evidence="10">
    <location>
        <begin position="33"/>
        <end position="53"/>
    </location>
</feature>
<dbReference type="Proteomes" id="UP000183700">
    <property type="component" value="Unassembled WGS sequence"/>
</dbReference>
<dbReference type="EMBL" id="JXKM01000001">
    <property type="protein sequence ID" value="OJG37496.1"/>
    <property type="molecule type" value="Genomic_DNA"/>
</dbReference>
<dbReference type="PANTHER" id="PTHR30627">
    <property type="entry name" value="PEPTIDOGLYCAN D,D-TRANSPEPTIDASE"/>
    <property type="match status" value="1"/>
</dbReference>
<dbReference type="Gene3D" id="3.40.710.10">
    <property type="entry name" value="DD-peptidase/beta-lactamase superfamily"/>
    <property type="match status" value="1"/>
</dbReference>
<evidence type="ECO:0000313" key="13">
    <source>
        <dbReference type="EMBL" id="OJG37496.1"/>
    </source>
</evidence>
<gene>
    <name evidence="13" type="ORF">RV00_GL000453</name>
</gene>
<evidence type="ECO:0000256" key="6">
    <source>
        <dbReference type="ARBA" id="ARBA00022984"/>
    </source>
</evidence>
<reference evidence="13 14" key="1">
    <citation type="submission" date="2014-12" db="EMBL/GenBank/DDBJ databases">
        <title>Draft genome sequences of 29 type strains of Enterococci.</title>
        <authorList>
            <person name="Zhong Z."/>
            <person name="Sun Z."/>
            <person name="Liu W."/>
            <person name="Zhang W."/>
            <person name="Zhang H."/>
        </authorList>
    </citation>
    <scope>NUCLEOTIDE SEQUENCE [LARGE SCALE GENOMIC DNA]</scope>
    <source>
        <strain evidence="13 14">DSM 22802</strain>
    </source>
</reference>
<evidence type="ECO:0000256" key="1">
    <source>
        <dbReference type="ARBA" id="ARBA00004162"/>
    </source>
</evidence>